<evidence type="ECO:0000313" key="3">
    <source>
        <dbReference type="Proteomes" id="UP001151529"/>
    </source>
</evidence>
<dbReference type="AlphaFoldDB" id="A0A9Q0V6E5"/>
<keyword evidence="3" id="KW-1185">Reference proteome</keyword>
<evidence type="ECO:0000313" key="2">
    <source>
        <dbReference type="EMBL" id="KAJ6742566.1"/>
    </source>
</evidence>
<keyword evidence="1" id="KW-0812">Transmembrane</keyword>
<comment type="caution">
    <text evidence="2">The sequence shown here is derived from an EMBL/GenBank/DDBJ whole genome shotgun (WGS) entry which is preliminary data.</text>
</comment>
<proteinExistence type="predicted"/>
<accession>A0A9Q0V6E5</accession>
<reference evidence="2" key="1">
    <citation type="submission" date="2022-11" db="EMBL/GenBank/DDBJ databases">
        <authorList>
            <person name="Hyden B.L."/>
            <person name="Feng K."/>
            <person name="Yates T."/>
            <person name="Jawdy S."/>
            <person name="Smart L.B."/>
            <person name="Muchero W."/>
        </authorList>
    </citation>
    <scope>NUCLEOTIDE SEQUENCE</scope>
    <source>
        <tissue evidence="2">Shoot tip</tissue>
    </source>
</reference>
<reference evidence="2" key="2">
    <citation type="journal article" date="2023" name="Int. J. Mol. Sci.">
        <title>De Novo Assembly and Annotation of 11 Diverse Shrub Willow (Salix) Genomes Reveals Novel Gene Organization in Sex-Linked Regions.</title>
        <authorList>
            <person name="Hyden B."/>
            <person name="Feng K."/>
            <person name="Yates T.B."/>
            <person name="Jawdy S."/>
            <person name="Cereghino C."/>
            <person name="Smart L.B."/>
            <person name="Muchero W."/>
        </authorList>
    </citation>
    <scope>NUCLEOTIDE SEQUENCE [LARGE SCALE GENOMIC DNA]</scope>
    <source>
        <tissue evidence="2">Shoot tip</tissue>
    </source>
</reference>
<keyword evidence="1" id="KW-1133">Transmembrane helix</keyword>
<protein>
    <submittedName>
        <fullName evidence="2">Uncharacterized protein</fullName>
    </submittedName>
</protein>
<sequence>MAIASSDFTTSGQMIWLLIAGLLMGDYHQTMCAGRNHLLKQLHNLSRLGGIIIEPSALALLLISVSGVIIPSPSNPCPAMAQVFWLSQLKEAANGFKEFSELSPENYCFACKAVLAEGSRLRSGGKMLSV</sequence>
<feature type="transmembrane region" description="Helical" evidence="1">
    <location>
        <begin position="12"/>
        <end position="28"/>
    </location>
</feature>
<feature type="transmembrane region" description="Helical" evidence="1">
    <location>
        <begin position="48"/>
        <end position="70"/>
    </location>
</feature>
<name>A0A9Q0V6E5_SALVM</name>
<dbReference type="Proteomes" id="UP001151529">
    <property type="component" value="Chromosome 6"/>
</dbReference>
<dbReference type="EMBL" id="JAPFFL010000002">
    <property type="protein sequence ID" value="KAJ6742566.1"/>
    <property type="molecule type" value="Genomic_DNA"/>
</dbReference>
<keyword evidence="1" id="KW-0472">Membrane</keyword>
<evidence type="ECO:0000256" key="1">
    <source>
        <dbReference type="SAM" id="Phobius"/>
    </source>
</evidence>
<organism evidence="2 3">
    <name type="scientific">Salix viminalis</name>
    <name type="common">Common osier</name>
    <name type="synonym">Basket willow</name>
    <dbReference type="NCBI Taxonomy" id="40686"/>
    <lineage>
        <taxon>Eukaryota</taxon>
        <taxon>Viridiplantae</taxon>
        <taxon>Streptophyta</taxon>
        <taxon>Embryophyta</taxon>
        <taxon>Tracheophyta</taxon>
        <taxon>Spermatophyta</taxon>
        <taxon>Magnoliopsida</taxon>
        <taxon>eudicotyledons</taxon>
        <taxon>Gunneridae</taxon>
        <taxon>Pentapetalae</taxon>
        <taxon>rosids</taxon>
        <taxon>fabids</taxon>
        <taxon>Malpighiales</taxon>
        <taxon>Salicaceae</taxon>
        <taxon>Saliceae</taxon>
        <taxon>Salix</taxon>
    </lineage>
</organism>
<gene>
    <name evidence="2" type="ORF">OIU85_016629</name>
</gene>